<gene>
    <name evidence="3" type="ORF">OS493_031492</name>
</gene>
<accession>A0A9W9ZKG5</accession>
<evidence type="ECO:0008006" key="5">
    <source>
        <dbReference type="Google" id="ProtNLM"/>
    </source>
</evidence>
<organism evidence="3 4">
    <name type="scientific">Desmophyllum pertusum</name>
    <dbReference type="NCBI Taxonomy" id="174260"/>
    <lineage>
        <taxon>Eukaryota</taxon>
        <taxon>Metazoa</taxon>
        <taxon>Cnidaria</taxon>
        <taxon>Anthozoa</taxon>
        <taxon>Hexacorallia</taxon>
        <taxon>Scleractinia</taxon>
        <taxon>Caryophylliina</taxon>
        <taxon>Caryophylliidae</taxon>
        <taxon>Desmophyllum</taxon>
    </lineage>
</organism>
<keyword evidence="2" id="KW-0732">Signal</keyword>
<evidence type="ECO:0000256" key="1">
    <source>
        <dbReference type="SAM" id="MobiDB-lite"/>
    </source>
</evidence>
<feature type="compositionally biased region" description="Pro residues" evidence="1">
    <location>
        <begin position="210"/>
        <end position="219"/>
    </location>
</feature>
<dbReference type="AlphaFoldDB" id="A0A9W9ZKG5"/>
<dbReference type="Gene3D" id="3.40.50.11530">
    <property type="match status" value="1"/>
</dbReference>
<feature type="region of interest" description="Disordered" evidence="1">
    <location>
        <begin position="209"/>
        <end position="230"/>
    </location>
</feature>
<feature type="signal peptide" evidence="2">
    <location>
        <begin position="1"/>
        <end position="18"/>
    </location>
</feature>
<dbReference type="OrthoDB" id="5964872at2759"/>
<evidence type="ECO:0000313" key="4">
    <source>
        <dbReference type="Proteomes" id="UP001163046"/>
    </source>
</evidence>
<dbReference type="EMBL" id="MU825909">
    <property type="protein sequence ID" value="KAJ7382990.1"/>
    <property type="molecule type" value="Genomic_DNA"/>
</dbReference>
<evidence type="ECO:0000313" key="3">
    <source>
        <dbReference type="EMBL" id="KAJ7382990.1"/>
    </source>
</evidence>
<keyword evidence="4" id="KW-1185">Reference proteome</keyword>
<proteinExistence type="predicted"/>
<protein>
    <recommendedName>
        <fullName evidence="5">SEFIR domain-containing protein</fullName>
    </recommendedName>
</protein>
<reference evidence="3" key="1">
    <citation type="submission" date="2023-01" db="EMBL/GenBank/DDBJ databases">
        <title>Genome assembly of the deep-sea coral Lophelia pertusa.</title>
        <authorList>
            <person name="Herrera S."/>
            <person name="Cordes E."/>
        </authorList>
    </citation>
    <scope>NUCLEOTIDE SEQUENCE</scope>
    <source>
        <strain evidence="3">USNM1676648</strain>
        <tissue evidence="3">Polyp</tissue>
    </source>
</reference>
<name>A0A9W9ZKG5_9CNID</name>
<feature type="compositionally biased region" description="Basic and acidic residues" evidence="1">
    <location>
        <begin position="90"/>
        <end position="106"/>
    </location>
</feature>
<feature type="region of interest" description="Disordered" evidence="1">
    <location>
        <begin position="87"/>
        <end position="106"/>
    </location>
</feature>
<dbReference type="Proteomes" id="UP001163046">
    <property type="component" value="Unassembled WGS sequence"/>
</dbReference>
<feature type="chain" id="PRO_5040774402" description="SEFIR domain-containing protein" evidence="2">
    <location>
        <begin position="19"/>
        <end position="333"/>
    </location>
</feature>
<evidence type="ECO:0000256" key="2">
    <source>
        <dbReference type="SAM" id="SignalP"/>
    </source>
</evidence>
<sequence>MSLQALIIGFIFVSFVQDSFEVDQLSVPLQPVRPRIALNAAGRTVRERLSICESLCRSKRQNFEKETSSDKCTRKCIQSGRAGESFNSLEKMETSRSRRNTEGDCLHQKDDVKHEAKKPSTVNVDFSGRKPNLSITWTPVRSVSYYNWTSYALIYHNEDDRSNYCKLIPKGRHEWILRDGDGWKYPDVIFLGVATYPYSKFTHIRMEKYGPPPRPPPTIPTTSKDDVDDPVPMPPRIMNNLQLRAPDTFYACYFKESELFLVQVASVVNYFRQNGYEVVMNAMNSTEFIDLGPTRWAEQQIRKARNILVFLSPGLLRLCGGDGEEKEFSHQVK</sequence>
<comment type="caution">
    <text evidence="3">The sequence shown here is derived from an EMBL/GenBank/DDBJ whole genome shotgun (WGS) entry which is preliminary data.</text>
</comment>